<dbReference type="GO" id="GO:0000976">
    <property type="term" value="F:transcription cis-regulatory region binding"/>
    <property type="evidence" value="ECO:0007669"/>
    <property type="project" value="TreeGrafter"/>
</dbReference>
<dbReference type="PANTHER" id="PTHR30146">
    <property type="entry name" value="LACI-RELATED TRANSCRIPTIONAL REPRESSOR"/>
    <property type="match status" value="1"/>
</dbReference>
<dbReference type="PROSITE" id="PS50932">
    <property type="entry name" value="HTH_LACI_2"/>
    <property type="match status" value="1"/>
</dbReference>
<dbReference type="SUPFAM" id="SSF53822">
    <property type="entry name" value="Periplasmic binding protein-like I"/>
    <property type="match status" value="1"/>
</dbReference>
<dbReference type="Gene3D" id="1.10.260.40">
    <property type="entry name" value="lambda repressor-like DNA-binding domains"/>
    <property type="match status" value="1"/>
</dbReference>
<evidence type="ECO:0000313" key="6">
    <source>
        <dbReference type="Proteomes" id="UP000250079"/>
    </source>
</evidence>
<dbReference type="InterPro" id="IPR010982">
    <property type="entry name" value="Lambda_DNA-bd_dom_sf"/>
</dbReference>
<dbReference type="GO" id="GO:0003700">
    <property type="term" value="F:DNA-binding transcription factor activity"/>
    <property type="evidence" value="ECO:0007669"/>
    <property type="project" value="TreeGrafter"/>
</dbReference>
<keyword evidence="3" id="KW-0804">Transcription</keyword>
<dbReference type="SMART" id="SM00354">
    <property type="entry name" value="HTH_LACI"/>
    <property type="match status" value="1"/>
</dbReference>
<accession>A0A2Z2NLB5</accession>
<evidence type="ECO:0000256" key="1">
    <source>
        <dbReference type="ARBA" id="ARBA00023015"/>
    </source>
</evidence>
<keyword evidence="1" id="KW-0805">Transcription regulation</keyword>
<dbReference type="Pfam" id="PF00356">
    <property type="entry name" value="LacI"/>
    <property type="match status" value="1"/>
</dbReference>
<gene>
    <name evidence="5" type="primary">gntR_3</name>
    <name evidence="5" type="ORF">IMCC3135_03290</name>
</gene>
<dbReference type="OrthoDB" id="6619319at2"/>
<evidence type="ECO:0000259" key="4">
    <source>
        <dbReference type="PROSITE" id="PS50932"/>
    </source>
</evidence>
<evidence type="ECO:0000256" key="3">
    <source>
        <dbReference type="ARBA" id="ARBA00023163"/>
    </source>
</evidence>
<dbReference type="KEGG" id="gai:IMCC3135_03290"/>
<evidence type="ECO:0000256" key="2">
    <source>
        <dbReference type="ARBA" id="ARBA00023125"/>
    </source>
</evidence>
<dbReference type="AlphaFoldDB" id="A0A2Z2NLB5"/>
<proteinExistence type="predicted"/>
<dbReference type="Gene3D" id="3.40.50.2300">
    <property type="match status" value="2"/>
</dbReference>
<dbReference type="Proteomes" id="UP000250079">
    <property type="component" value="Chromosome"/>
</dbReference>
<reference evidence="5 6" key="1">
    <citation type="submission" date="2016-12" db="EMBL/GenBank/DDBJ databases">
        <authorList>
            <person name="Song W.-J."/>
            <person name="Kurnit D.M."/>
        </authorList>
    </citation>
    <scope>NUCLEOTIDE SEQUENCE [LARGE SCALE GENOMIC DNA]</scope>
    <source>
        <strain evidence="5 6">IMCC3135</strain>
    </source>
</reference>
<protein>
    <submittedName>
        <fullName evidence="5">HTH-type transcriptional regulator GntR</fullName>
    </submittedName>
</protein>
<dbReference type="CDD" id="cd01575">
    <property type="entry name" value="PBP1_GntR"/>
    <property type="match status" value="1"/>
</dbReference>
<dbReference type="RefSeq" id="WP_157735738.1">
    <property type="nucleotide sequence ID" value="NZ_CP018632.1"/>
</dbReference>
<dbReference type="EMBL" id="CP018632">
    <property type="protein sequence ID" value="ASJ70771.1"/>
    <property type="molecule type" value="Genomic_DNA"/>
</dbReference>
<name>A0A2Z2NLB5_9GAMM</name>
<dbReference type="PANTHER" id="PTHR30146:SF33">
    <property type="entry name" value="TRANSCRIPTIONAL REGULATOR"/>
    <property type="match status" value="1"/>
</dbReference>
<feature type="domain" description="HTH lacI-type" evidence="4">
    <location>
        <begin position="12"/>
        <end position="66"/>
    </location>
</feature>
<dbReference type="InterPro" id="IPR046335">
    <property type="entry name" value="LacI/GalR-like_sensor"/>
</dbReference>
<dbReference type="InterPro" id="IPR000843">
    <property type="entry name" value="HTH_LacI"/>
</dbReference>
<organism evidence="5 6">
    <name type="scientific">Granulosicoccus antarcticus IMCC3135</name>
    <dbReference type="NCBI Taxonomy" id="1192854"/>
    <lineage>
        <taxon>Bacteria</taxon>
        <taxon>Pseudomonadati</taxon>
        <taxon>Pseudomonadota</taxon>
        <taxon>Gammaproteobacteria</taxon>
        <taxon>Chromatiales</taxon>
        <taxon>Granulosicoccaceae</taxon>
        <taxon>Granulosicoccus</taxon>
    </lineage>
</organism>
<dbReference type="InterPro" id="IPR028082">
    <property type="entry name" value="Peripla_BP_I"/>
</dbReference>
<dbReference type="Pfam" id="PF13377">
    <property type="entry name" value="Peripla_BP_3"/>
    <property type="match status" value="1"/>
</dbReference>
<evidence type="ECO:0000313" key="5">
    <source>
        <dbReference type="EMBL" id="ASJ70771.1"/>
    </source>
</evidence>
<dbReference type="SUPFAM" id="SSF47413">
    <property type="entry name" value="lambda repressor-like DNA-binding domains"/>
    <property type="match status" value="1"/>
</dbReference>
<keyword evidence="2" id="KW-0238">DNA-binding</keyword>
<keyword evidence="6" id="KW-1185">Reference proteome</keyword>
<sequence>MTSSFGTRKRNTTQADVAKHAGVSIMTVSRALSGSGNISPDTKERINNSMEELGYVYNTVAGSLRNQSSSMVAVVIPSVNDLVFGEILSGVNSVLRPKGYFTTIGESFFDPEEEFKVIKSMLAMQPAGIILTGGIHHKPELFDLLKKRSCPILQMWDTDNLNFDYHVGPSQREVGQIVADHLIEKKYEYIAYIGAELSIDGCADQRFQSFRSRLSEAGISIETEVDENLPRQPESGKILTERLLARSPHVNAIHYLNDPMALGGLSYLFDKGLSAPKDVAVVGFNGSTQKFSIRTRLTTVDVPKYEIGKVSGEKLLALLNDEGEGQFYRSELRLIVGDTS</sequence>
<dbReference type="CDD" id="cd01392">
    <property type="entry name" value="HTH_LacI"/>
    <property type="match status" value="1"/>
</dbReference>